<gene>
    <name evidence="4" type="ORF">DYB25_001491</name>
</gene>
<accession>A0A397BL72</accession>
<evidence type="ECO:0000256" key="1">
    <source>
        <dbReference type="ARBA" id="ARBA00001962"/>
    </source>
</evidence>
<dbReference type="GO" id="GO:0046872">
    <property type="term" value="F:metal ion binding"/>
    <property type="evidence" value="ECO:0007669"/>
    <property type="project" value="UniProtKB-KW"/>
</dbReference>
<dbReference type="SUPFAM" id="SSF51197">
    <property type="entry name" value="Clavaminate synthase-like"/>
    <property type="match status" value="1"/>
</dbReference>
<keyword evidence="3" id="KW-0408">Iron</keyword>
<evidence type="ECO:0000256" key="3">
    <source>
        <dbReference type="ARBA" id="ARBA00023004"/>
    </source>
</evidence>
<dbReference type="PANTHER" id="PTHR20883">
    <property type="entry name" value="PHYTANOYL-COA DIOXYGENASE DOMAIN CONTAINING 1"/>
    <property type="match status" value="1"/>
</dbReference>
<dbReference type="EMBL" id="QUTA01004377">
    <property type="protein sequence ID" value="RHY19998.1"/>
    <property type="molecule type" value="Genomic_DNA"/>
</dbReference>
<dbReference type="AlphaFoldDB" id="A0A397BL72"/>
<proteinExistence type="predicted"/>
<reference evidence="4 5" key="1">
    <citation type="submission" date="2018-08" db="EMBL/GenBank/DDBJ databases">
        <title>Aphanomyces genome sequencing and annotation.</title>
        <authorList>
            <person name="Minardi D."/>
            <person name="Oidtmann B."/>
            <person name="Van Der Giezen M."/>
            <person name="Studholme D.J."/>
        </authorList>
    </citation>
    <scope>NUCLEOTIDE SEQUENCE [LARGE SCALE GENOMIC DNA]</scope>
    <source>
        <strain evidence="4 5">Yx</strain>
    </source>
</reference>
<keyword evidence="2" id="KW-0479">Metal-binding</keyword>
<evidence type="ECO:0000313" key="4">
    <source>
        <dbReference type="EMBL" id="RHY19998.1"/>
    </source>
</evidence>
<sequence length="355" mass="39594">MLRRTQATLFKPTSTLRSLRNYTDDASYIGLTAEQKEFYDTNGYLHIRGALSDDVCDALRFRAIHHLAQFDPNAYQKSIFSSTHQTRFSDSYFLESGHQIRYFFEEKAFDDDGNLAVPVNQAINKIGHNLHSLDPAFRAVSFSPHVIGILKSLGYIKPVLPQSMYIFKQPSIGGEVLPHQDGTYLYTEPQSVVGFWWALEDCTTMNGMSNLDPAVVMLSCDAVLLGCLYGVAGSHKTTPVQQRFLRTTPYDGQNLTADKDAPLLTTSGQADFDTSQGRPILTKKGDLVLLHNAFVHYSHANTSLTSRHAYTIHAVETHETDSPATNWLQFPPGMTFPPLFATSTSASQTPHDNEH</sequence>
<dbReference type="Gene3D" id="2.60.120.620">
    <property type="entry name" value="q2cbj1_9rhob like domain"/>
    <property type="match status" value="2"/>
</dbReference>
<evidence type="ECO:0008006" key="6">
    <source>
        <dbReference type="Google" id="ProtNLM"/>
    </source>
</evidence>
<name>A0A397BL72_APHAT</name>
<comment type="caution">
    <text evidence="4">The sequence shown here is derived from an EMBL/GenBank/DDBJ whole genome shotgun (WGS) entry which is preliminary data.</text>
</comment>
<protein>
    <recommendedName>
        <fullName evidence="6">Phytanoyl-CoA dioxygenase</fullName>
    </recommendedName>
</protein>
<organism evidence="4 5">
    <name type="scientific">Aphanomyces astaci</name>
    <name type="common">Crayfish plague agent</name>
    <dbReference type="NCBI Taxonomy" id="112090"/>
    <lineage>
        <taxon>Eukaryota</taxon>
        <taxon>Sar</taxon>
        <taxon>Stramenopiles</taxon>
        <taxon>Oomycota</taxon>
        <taxon>Saprolegniomycetes</taxon>
        <taxon>Saprolegniales</taxon>
        <taxon>Verrucalvaceae</taxon>
        <taxon>Aphanomyces</taxon>
    </lineage>
</organism>
<dbReference type="Proteomes" id="UP000266239">
    <property type="component" value="Unassembled WGS sequence"/>
</dbReference>
<comment type="cofactor">
    <cofactor evidence="1">
        <name>Fe cation</name>
        <dbReference type="ChEBI" id="CHEBI:24875"/>
    </cofactor>
</comment>
<dbReference type="InterPro" id="IPR008775">
    <property type="entry name" value="Phytyl_CoA_dOase-like"/>
</dbReference>
<dbReference type="PANTHER" id="PTHR20883:SF15">
    <property type="entry name" value="PHYTANOYL-COA DIOXYGENASE DOMAIN-CONTAINING PROTEIN 1"/>
    <property type="match status" value="1"/>
</dbReference>
<dbReference type="Pfam" id="PF05721">
    <property type="entry name" value="PhyH"/>
    <property type="match status" value="2"/>
</dbReference>
<evidence type="ECO:0000256" key="2">
    <source>
        <dbReference type="ARBA" id="ARBA00022723"/>
    </source>
</evidence>
<evidence type="ECO:0000313" key="5">
    <source>
        <dbReference type="Proteomes" id="UP000266239"/>
    </source>
</evidence>
<dbReference type="VEuPathDB" id="FungiDB:H257_02606"/>